<dbReference type="SMART" id="SM00028">
    <property type="entry name" value="TPR"/>
    <property type="match status" value="5"/>
</dbReference>
<dbReference type="InterPro" id="IPR029063">
    <property type="entry name" value="SAM-dependent_MTases_sf"/>
</dbReference>
<dbReference type="GO" id="GO:0006596">
    <property type="term" value="P:polyamine biosynthetic process"/>
    <property type="evidence" value="ECO:0007669"/>
    <property type="project" value="UniProtKB-KW"/>
</dbReference>
<keyword evidence="3" id="KW-0472">Membrane</keyword>
<accession>A0AAW6TXW2</accession>
<organism evidence="4 5">
    <name type="scientific">Anaerobaca lacustris</name>
    <dbReference type="NCBI Taxonomy" id="3044600"/>
    <lineage>
        <taxon>Bacteria</taxon>
        <taxon>Pseudomonadati</taxon>
        <taxon>Planctomycetota</taxon>
        <taxon>Phycisphaerae</taxon>
        <taxon>Sedimentisphaerales</taxon>
        <taxon>Anaerobacaceae</taxon>
        <taxon>Anaerobaca</taxon>
    </lineage>
</organism>
<proteinExistence type="predicted"/>
<dbReference type="Proteomes" id="UP001431776">
    <property type="component" value="Unassembled WGS sequence"/>
</dbReference>
<dbReference type="InterPro" id="IPR019734">
    <property type="entry name" value="TPR_rpt"/>
</dbReference>
<dbReference type="PANTHER" id="PTHR43317:SF1">
    <property type="entry name" value="THERMOSPERMINE SYNTHASE ACAULIS5"/>
    <property type="match status" value="1"/>
</dbReference>
<feature type="transmembrane region" description="Helical" evidence="3">
    <location>
        <begin position="179"/>
        <end position="197"/>
    </location>
</feature>
<gene>
    <name evidence="4" type="ORF">QJ522_15840</name>
</gene>
<keyword evidence="5" id="KW-1185">Reference proteome</keyword>
<dbReference type="EMBL" id="JASCXX010000021">
    <property type="protein sequence ID" value="MDI6450531.1"/>
    <property type="molecule type" value="Genomic_DNA"/>
</dbReference>
<dbReference type="Gene3D" id="1.20.1250.20">
    <property type="entry name" value="MFS general substrate transporter like domains"/>
    <property type="match status" value="1"/>
</dbReference>
<dbReference type="InterPro" id="IPR011990">
    <property type="entry name" value="TPR-like_helical_dom_sf"/>
</dbReference>
<dbReference type="Gene3D" id="1.25.40.10">
    <property type="entry name" value="Tetratricopeptide repeat domain"/>
    <property type="match status" value="1"/>
</dbReference>
<feature type="transmembrane region" description="Helical" evidence="3">
    <location>
        <begin position="150"/>
        <end position="173"/>
    </location>
</feature>
<dbReference type="NCBIfam" id="NF037959">
    <property type="entry name" value="MFS_SpdSyn"/>
    <property type="match status" value="1"/>
</dbReference>
<evidence type="ECO:0000313" key="4">
    <source>
        <dbReference type="EMBL" id="MDI6450531.1"/>
    </source>
</evidence>
<keyword evidence="3" id="KW-1133">Transmembrane helix</keyword>
<evidence type="ECO:0000256" key="3">
    <source>
        <dbReference type="SAM" id="Phobius"/>
    </source>
</evidence>
<keyword evidence="2" id="KW-0802">TPR repeat</keyword>
<dbReference type="SUPFAM" id="SSF53335">
    <property type="entry name" value="S-adenosyl-L-methionine-dependent methyltransferases"/>
    <property type="match status" value="1"/>
</dbReference>
<protein>
    <submittedName>
        <fullName evidence="4">Fused MFS/spermidine synthase</fullName>
    </submittedName>
</protein>
<dbReference type="SUPFAM" id="SSF103473">
    <property type="entry name" value="MFS general substrate transporter"/>
    <property type="match status" value="1"/>
</dbReference>
<dbReference type="AlphaFoldDB" id="A0AAW6TXW2"/>
<feature type="transmembrane region" description="Helical" evidence="3">
    <location>
        <begin position="204"/>
        <end position="224"/>
    </location>
</feature>
<feature type="transmembrane region" description="Helical" evidence="3">
    <location>
        <begin position="113"/>
        <end position="138"/>
    </location>
</feature>
<feature type="repeat" description="TPR" evidence="2">
    <location>
        <begin position="648"/>
        <end position="681"/>
    </location>
</feature>
<feature type="transmembrane region" description="Helical" evidence="3">
    <location>
        <begin position="77"/>
        <end position="98"/>
    </location>
</feature>
<keyword evidence="3" id="KW-0812">Transmembrane</keyword>
<dbReference type="SUPFAM" id="SSF48452">
    <property type="entry name" value="TPR-like"/>
    <property type="match status" value="1"/>
</dbReference>
<evidence type="ECO:0000313" key="5">
    <source>
        <dbReference type="Proteomes" id="UP001431776"/>
    </source>
</evidence>
<dbReference type="InterPro" id="IPR036259">
    <property type="entry name" value="MFS_trans_sf"/>
</dbReference>
<evidence type="ECO:0000256" key="2">
    <source>
        <dbReference type="PROSITE-ProRule" id="PRU00339"/>
    </source>
</evidence>
<comment type="caution">
    <text evidence="4">The sequence shown here is derived from an EMBL/GenBank/DDBJ whole genome shotgun (WGS) entry which is preliminary data.</text>
</comment>
<dbReference type="GO" id="GO:0010487">
    <property type="term" value="F:thermospermine synthase activity"/>
    <property type="evidence" value="ECO:0007669"/>
    <property type="project" value="TreeGrafter"/>
</dbReference>
<dbReference type="PANTHER" id="PTHR43317">
    <property type="entry name" value="THERMOSPERMINE SYNTHASE ACAULIS5"/>
    <property type="match status" value="1"/>
</dbReference>
<sequence>MGKRRDVLGLFVPSATIFILGGAVMTLGLVAARLAAGSLGASLYTWTSIVGVVLGGISLGSYVGGRLSDRFHPRRTLAVLFGLSSAACVAVIVVNNLIGRWSWLWGLSWPTHVLLHIAFLLLAPSLLLGAVAPVAARMAPSCGPTFGRTAGVLCAWGAAGAIAGTFLTGFYLVPTYGCIAMIWIVGAALLGVALLYWTSCWALYLWAMMFAALAVMGMAPAEWAHEAGVGAALRQSNDPSLLYEYETPYSHLAVRQISERPDRRAFCRDSLRHSETVVGEPMRLCQFHADVCAGLTHGLAADRRDLSMLVIGSGGYAFPRYLKASWPEGLVHVIEVDRGVTNVAREAFGLEDASAIEIVHVDARYYLGQSSARRETDEPERLYDFVYADALNDSPMALPLVTREFHEKIAALLAGDGAYMLSLIDTRGGGQFLGAVVGTLEQTFSHVCVIADRVGPRTMRNAFVVIASQRTFDVTEFLRDHDEHLEFRRLDESEVASLKAKSGHLVLTDDYAPVEDLLGPVVREGVRQRLAYACLREAGQLEASQRYAHSVRRYRQAAELDPSVALEAWGQIGEMKLAQDDLHGAAEAFRVAIDHSAEANRQRAALAAAHMNLGIVLWRMGQTGESRTHLAEAAKWFRIDLEKNPDSVVSWEWLGDTLVLAADLKGAADAFDRAMALEPANLVFYEKLAKALELQQRYDEAISVARKHVALLRKLGRRDVALQVGTYIDFLEYQRVKQRR</sequence>
<evidence type="ECO:0000256" key="1">
    <source>
        <dbReference type="ARBA" id="ARBA00023115"/>
    </source>
</evidence>
<dbReference type="Gene3D" id="3.40.50.150">
    <property type="entry name" value="Vaccinia Virus protein VP39"/>
    <property type="match status" value="1"/>
</dbReference>
<feature type="transmembrane region" description="Helical" evidence="3">
    <location>
        <begin position="43"/>
        <end position="65"/>
    </location>
</feature>
<keyword evidence="1" id="KW-0620">Polyamine biosynthesis</keyword>
<feature type="transmembrane region" description="Helical" evidence="3">
    <location>
        <begin position="7"/>
        <end position="31"/>
    </location>
</feature>
<dbReference type="RefSeq" id="WP_349245942.1">
    <property type="nucleotide sequence ID" value="NZ_JASCXX010000021.1"/>
</dbReference>
<dbReference type="CDD" id="cd02440">
    <property type="entry name" value="AdoMet_MTases"/>
    <property type="match status" value="1"/>
</dbReference>
<dbReference type="PROSITE" id="PS50005">
    <property type="entry name" value="TPR"/>
    <property type="match status" value="1"/>
</dbReference>
<name>A0AAW6TXW2_9BACT</name>
<reference evidence="4" key="1">
    <citation type="submission" date="2023-05" db="EMBL/GenBank/DDBJ databases">
        <title>Anaerotaeda fermentans gen. nov., sp. nov., a novel anaerobic planctomycete of the new family within the order Sedimentisphaerales isolated from Taman Peninsula, Russia.</title>
        <authorList>
            <person name="Khomyakova M.A."/>
            <person name="Merkel A.Y."/>
            <person name="Slobodkin A.I."/>
        </authorList>
    </citation>
    <scope>NUCLEOTIDE SEQUENCE</scope>
    <source>
        <strain evidence="4">M17dextr</strain>
    </source>
</reference>